<evidence type="ECO:0000256" key="9">
    <source>
        <dbReference type="ARBA" id="ARBA00023049"/>
    </source>
</evidence>
<name>A0A4Q0SVQ6_9BACT</name>
<dbReference type="GO" id="GO:0046872">
    <property type="term" value="F:metal ion binding"/>
    <property type="evidence" value="ECO:0007669"/>
    <property type="project" value="UniProtKB-UniRule"/>
</dbReference>
<dbReference type="GO" id="GO:0006508">
    <property type="term" value="P:proteolysis"/>
    <property type="evidence" value="ECO:0007669"/>
    <property type="project" value="UniProtKB-KW"/>
</dbReference>
<protein>
    <recommendedName>
        <fullName evidence="13">Dipeptidyl carboxypeptidase</fullName>
        <ecNumber evidence="12">3.4.15.5</ecNumber>
    </recommendedName>
    <alternativeName>
        <fullName evidence="14">Peptidyl-dipeptidase Dcp</fullName>
    </alternativeName>
</protein>
<dbReference type="Gene3D" id="1.10.1370.40">
    <property type="match status" value="3"/>
</dbReference>
<dbReference type="InterPro" id="IPR001567">
    <property type="entry name" value="Pept_M3A_M3B_dom"/>
</dbReference>
<sequence length="739" mass="81824">MPRSKHKQSSSGTTDGIVLVYSPSSEPAPGPYPMTSHLGIKIFLFSAVLAPSALGQAFGPSNPFYAESTLPFHAPPFDRIHDSDYQPAIEAGIAAEAKEVREIADNPAPPDFANTIVALSKSGRLLRRVEASFGAITSANTNPDLQKIETEETPKLSELEDATTLNTKLFTRVRSIYDSRATLSLDPESARLLELTFQRFTHAGADLNDADKVRLKEINSQLSVMSNTFNQRLLSGTKSAAFATTDLKALAGLSEGRIAAASLAAKSRNQPGYVLPLINTTQQPVLGTLTDRATRAAVFNSGWTRTERGDDSDTRDIIARIVKLRAEKAKLLGVPNFASWKLTDQMAKNPEAVQKFLDALVPPATARARSEAKDIQDVIDAQHGGFQLAAHDWDLYAEQVRKAKYDLDESAVRPYFELNRVLTDGVFYAATKMYGITFRERKDMPVYQPDVRVFEVTDADGKPLALFYCDYYKRDNKNGGAWSSSFVGQSKLLGTLPAVYNVANLPKPAPGQPALISADDVRTMFHEFGHALHAMFTNVQYPGQGIPRDFVEFPSQFNEHWALDPDVFAHYARHYQTGAPMPSELVARLKKSETFNQGYAFTELLAAAELDMQWHLLTADAPLQDVDAFEKAALVTKKIDLEAVPPRYRSSYFQHIFAGGYSAGYYAYLWSEMLDDDAYSWFMQHGGMTRANGDRFRSMILSRANTQDLETLYETWRGGPPSIDGLLRQRGLVPESPAK</sequence>
<comment type="subcellular location">
    <subcellularLocation>
        <location evidence="1">Cytoplasm</location>
    </subcellularLocation>
</comment>
<keyword evidence="9 15" id="KW-0482">Metalloprotease</keyword>
<evidence type="ECO:0000256" key="12">
    <source>
        <dbReference type="ARBA" id="ARBA00066668"/>
    </source>
</evidence>
<comment type="catalytic activity">
    <reaction evidence="10">
        <text>Hydrolysis of unblocked, C-terminal dipeptides from oligopeptides, with broad specificity. Does not hydrolyze bonds in which P1' is Pro, or both P1 and P1' are Gly.</text>
        <dbReference type="EC" id="3.4.15.5"/>
    </reaction>
</comment>
<keyword evidence="4 17" id="KW-0121">Carboxypeptidase</keyword>
<evidence type="ECO:0000256" key="5">
    <source>
        <dbReference type="ARBA" id="ARBA00022670"/>
    </source>
</evidence>
<dbReference type="CDD" id="cd06456">
    <property type="entry name" value="M3A_DCP"/>
    <property type="match status" value="1"/>
</dbReference>
<keyword evidence="5 15" id="KW-0645">Protease</keyword>
<dbReference type="InterPro" id="IPR034005">
    <property type="entry name" value="M3A_DCP"/>
</dbReference>
<keyword evidence="18" id="KW-1185">Reference proteome</keyword>
<evidence type="ECO:0000256" key="2">
    <source>
        <dbReference type="ARBA" id="ARBA00006040"/>
    </source>
</evidence>
<dbReference type="GO" id="GO:0005829">
    <property type="term" value="C:cytosol"/>
    <property type="evidence" value="ECO:0007669"/>
    <property type="project" value="TreeGrafter"/>
</dbReference>
<dbReference type="FunFam" id="1.10.1370.40:FF:000001">
    <property type="entry name" value="Dipeptidyl carboxypeptidase II"/>
    <property type="match status" value="1"/>
</dbReference>
<evidence type="ECO:0000256" key="3">
    <source>
        <dbReference type="ARBA" id="ARBA00022490"/>
    </source>
</evidence>
<keyword evidence="7 15" id="KW-0378">Hydrolase</keyword>
<dbReference type="GO" id="GO:0004180">
    <property type="term" value="F:carboxypeptidase activity"/>
    <property type="evidence" value="ECO:0007669"/>
    <property type="project" value="UniProtKB-KW"/>
</dbReference>
<dbReference type="GO" id="GO:0004222">
    <property type="term" value="F:metalloendopeptidase activity"/>
    <property type="evidence" value="ECO:0007669"/>
    <property type="project" value="InterPro"/>
</dbReference>
<comment type="similarity">
    <text evidence="2 15">Belongs to the peptidase M3 family.</text>
</comment>
<reference evidence="17 18" key="1">
    <citation type="submission" date="2018-11" db="EMBL/GenBank/DDBJ databases">
        <authorList>
            <person name="Mardanov A.V."/>
            <person name="Ravin N.V."/>
            <person name="Dedysh S.N."/>
        </authorList>
    </citation>
    <scope>NUCLEOTIDE SEQUENCE [LARGE SCALE GENOMIC DNA]</scope>
    <source>
        <strain evidence="17 18">AF10</strain>
    </source>
</reference>
<accession>A0A4Q0SVQ6</accession>
<evidence type="ECO:0000256" key="8">
    <source>
        <dbReference type="ARBA" id="ARBA00022833"/>
    </source>
</evidence>
<dbReference type="PANTHER" id="PTHR43660:SF1">
    <property type="entry name" value="DIPEPTIDYL CARBOXYPEPTIDASE"/>
    <property type="match status" value="1"/>
</dbReference>
<dbReference type="InterPro" id="IPR045090">
    <property type="entry name" value="Pept_M3A_M3B"/>
</dbReference>
<gene>
    <name evidence="17" type="ORF">GRAN_4279</name>
</gene>
<evidence type="ECO:0000313" key="17">
    <source>
        <dbReference type="EMBL" id="RXH55175.1"/>
    </source>
</evidence>
<evidence type="ECO:0000256" key="15">
    <source>
        <dbReference type="RuleBase" id="RU003435"/>
    </source>
</evidence>
<comment type="cofactor">
    <cofactor evidence="15">
        <name>Zn(2+)</name>
        <dbReference type="ChEBI" id="CHEBI:29105"/>
    </cofactor>
    <text evidence="15">Binds 1 zinc ion.</text>
</comment>
<dbReference type="Proteomes" id="UP000289437">
    <property type="component" value="Unassembled WGS sequence"/>
</dbReference>
<dbReference type="Pfam" id="PF01432">
    <property type="entry name" value="Peptidase_M3"/>
    <property type="match status" value="1"/>
</dbReference>
<evidence type="ECO:0000259" key="16">
    <source>
        <dbReference type="Pfam" id="PF01432"/>
    </source>
</evidence>
<evidence type="ECO:0000313" key="18">
    <source>
        <dbReference type="Proteomes" id="UP000289437"/>
    </source>
</evidence>
<proteinExistence type="inferred from homology"/>
<evidence type="ECO:0000256" key="11">
    <source>
        <dbReference type="ARBA" id="ARBA00054529"/>
    </source>
</evidence>
<evidence type="ECO:0000256" key="4">
    <source>
        <dbReference type="ARBA" id="ARBA00022645"/>
    </source>
</evidence>
<dbReference type="GO" id="GO:0008241">
    <property type="term" value="F:peptidyl-dipeptidase activity"/>
    <property type="evidence" value="ECO:0007669"/>
    <property type="project" value="UniProtKB-EC"/>
</dbReference>
<evidence type="ECO:0000256" key="1">
    <source>
        <dbReference type="ARBA" id="ARBA00004496"/>
    </source>
</evidence>
<comment type="function">
    <text evidence="11">Removes dipeptides from the C-termini of N-blocked tripeptides, tetrapeptides and larger peptides.</text>
</comment>
<reference evidence="18" key="2">
    <citation type="submission" date="2019-02" db="EMBL/GenBank/DDBJ databases">
        <title>Granulicella sibirica sp. nov., a psychrotolerant acidobacterium isolated from an organic soil layer in forested tundra, West Siberia.</title>
        <authorList>
            <person name="Oshkin I.Y."/>
            <person name="Kulichevskaya I.S."/>
            <person name="Rijpstra W.I.C."/>
            <person name="Sinninghe Damste J.S."/>
            <person name="Rakitin A.L."/>
            <person name="Ravin N.V."/>
            <person name="Dedysh S.N."/>
        </authorList>
    </citation>
    <scope>NUCLEOTIDE SEQUENCE [LARGE SCALE GENOMIC DNA]</scope>
    <source>
        <strain evidence="18">AF10</strain>
    </source>
</reference>
<evidence type="ECO:0000256" key="6">
    <source>
        <dbReference type="ARBA" id="ARBA00022723"/>
    </source>
</evidence>
<evidence type="ECO:0000256" key="14">
    <source>
        <dbReference type="ARBA" id="ARBA00075608"/>
    </source>
</evidence>
<dbReference type="AlphaFoldDB" id="A0A4Q0SVQ6"/>
<dbReference type="FunFam" id="3.40.390.10:FF:000009">
    <property type="entry name" value="Oligopeptidase A"/>
    <property type="match status" value="1"/>
</dbReference>
<dbReference type="PANTHER" id="PTHR43660">
    <property type="entry name" value="DIPEPTIDYL CARBOXYPEPTIDASE"/>
    <property type="match status" value="1"/>
</dbReference>
<dbReference type="SUPFAM" id="SSF55486">
    <property type="entry name" value="Metalloproteases ('zincins'), catalytic domain"/>
    <property type="match status" value="1"/>
</dbReference>
<evidence type="ECO:0000256" key="10">
    <source>
        <dbReference type="ARBA" id="ARBA00052506"/>
    </source>
</evidence>
<evidence type="ECO:0000256" key="7">
    <source>
        <dbReference type="ARBA" id="ARBA00022801"/>
    </source>
</evidence>
<keyword evidence="3" id="KW-0963">Cytoplasm</keyword>
<feature type="domain" description="Peptidase M3A/M3B catalytic" evidence="16">
    <location>
        <begin position="289"/>
        <end position="731"/>
    </location>
</feature>
<organism evidence="17 18">
    <name type="scientific">Granulicella sibirica</name>
    <dbReference type="NCBI Taxonomy" id="2479048"/>
    <lineage>
        <taxon>Bacteria</taxon>
        <taxon>Pseudomonadati</taxon>
        <taxon>Acidobacteriota</taxon>
        <taxon>Terriglobia</taxon>
        <taxon>Terriglobales</taxon>
        <taxon>Acidobacteriaceae</taxon>
        <taxon>Granulicella</taxon>
    </lineage>
</organism>
<comment type="caution">
    <text evidence="17">The sequence shown here is derived from an EMBL/GenBank/DDBJ whole genome shotgun (WGS) entry which is preliminary data.</text>
</comment>
<keyword evidence="8 15" id="KW-0862">Zinc</keyword>
<keyword evidence="6 15" id="KW-0479">Metal-binding</keyword>
<dbReference type="EC" id="3.4.15.5" evidence="12"/>
<dbReference type="EMBL" id="RDSM01000003">
    <property type="protein sequence ID" value="RXH55175.1"/>
    <property type="molecule type" value="Genomic_DNA"/>
</dbReference>
<evidence type="ECO:0000256" key="13">
    <source>
        <dbReference type="ARBA" id="ARBA00070755"/>
    </source>
</evidence>